<sequence length="383" mass="43106">MKYIYIIITLLTVIACKNEEQAHSHENENDVHKDAHITVTQDQFQSEEMALGAIEPQTFNKGIITSGIIDVPPHNKATISSFMGGYITKTPLLIGDQVKKGQLLVSLENPEFVELQQHYLEIAEQLKYLKSEFDRQQILFEEQITSQKKFLKAESDYKRSLAEYNGLRKKLKMLNINPVLVEKGQITSTVNLYSPIEGHVTKVNVSNGIYVAPSDMIMEIIDTEHIHLELAVFEKDILNVNKGQKITFKIPEASSKTFEAEVHLVGTTVDPKNRIITVHGHILNEEETNFIVGMFVEAQIISDSVNKPALPNEAIIEYENANYVLYVKEKTNTNYTFEKVKVTVGLQNESYSEILNPSDLNGKTILSKGGYMLLADEGGGHSH</sequence>
<dbReference type="Pfam" id="PF25954">
    <property type="entry name" value="Beta-barrel_RND_2"/>
    <property type="match status" value="1"/>
</dbReference>
<dbReference type="SUPFAM" id="SSF111369">
    <property type="entry name" value="HlyD-like secretion proteins"/>
    <property type="match status" value="1"/>
</dbReference>
<accession>A0A8J6QFA4</accession>
<dbReference type="GO" id="GO:0015679">
    <property type="term" value="P:plasma membrane copper ion transport"/>
    <property type="evidence" value="ECO:0007669"/>
    <property type="project" value="TreeGrafter"/>
</dbReference>
<dbReference type="GO" id="GO:0030313">
    <property type="term" value="C:cell envelope"/>
    <property type="evidence" value="ECO:0007669"/>
    <property type="project" value="TreeGrafter"/>
</dbReference>
<evidence type="ECO:0000313" key="6">
    <source>
        <dbReference type="Proteomes" id="UP000600588"/>
    </source>
</evidence>
<dbReference type="Proteomes" id="UP000600588">
    <property type="component" value="Unassembled WGS sequence"/>
</dbReference>
<dbReference type="GO" id="GO:0022857">
    <property type="term" value="F:transmembrane transporter activity"/>
    <property type="evidence" value="ECO:0007669"/>
    <property type="project" value="InterPro"/>
</dbReference>
<dbReference type="GO" id="GO:0060003">
    <property type="term" value="P:copper ion export"/>
    <property type="evidence" value="ECO:0007669"/>
    <property type="project" value="TreeGrafter"/>
</dbReference>
<feature type="domain" description="CusB-like barrel-sandwich hybrid" evidence="3">
    <location>
        <begin position="79"/>
        <end position="220"/>
    </location>
</feature>
<dbReference type="Pfam" id="PF25919">
    <property type="entry name" value="BSH_CusB"/>
    <property type="match status" value="1"/>
</dbReference>
<keyword evidence="2" id="KW-0813">Transport</keyword>
<dbReference type="InterPro" id="IPR058792">
    <property type="entry name" value="Beta-barrel_RND_2"/>
</dbReference>
<dbReference type="Gene3D" id="2.40.420.20">
    <property type="match status" value="1"/>
</dbReference>
<dbReference type="EMBL" id="JACVXB010000001">
    <property type="protein sequence ID" value="MBD0831009.1"/>
    <property type="molecule type" value="Genomic_DNA"/>
</dbReference>
<dbReference type="InterPro" id="IPR058790">
    <property type="entry name" value="BSH_CusB"/>
</dbReference>
<dbReference type="NCBIfam" id="TIGR01730">
    <property type="entry name" value="RND_mfp"/>
    <property type="match status" value="1"/>
</dbReference>
<comment type="caution">
    <text evidence="5">The sequence shown here is derived from an EMBL/GenBank/DDBJ whole genome shotgun (WGS) entry which is preliminary data.</text>
</comment>
<evidence type="ECO:0000256" key="1">
    <source>
        <dbReference type="ARBA" id="ARBA00009477"/>
    </source>
</evidence>
<evidence type="ECO:0000259" key="3">
    <source>
        <dbReference type="Pfam" id="PF25919"/>
    </source>
</evidence>
<dbReference type="GO" id="GO:0016020">
    <property type="term" value="C:membrane"/>
    <property type="evidence" value="ECO:0007669"/>
    <property type="project" value="InterPro"/>
</dbReference>
<evidence type="ECO:0000259" key="4">
    <source>
        <dbReference type="Pfam" id="PF25954"/>
    </source>
</evidence>
<proteinExistence type="inferred from homology"/>
<organism evidence="5 6">
    <name type="scientific">Aestuariibaculum sediminum</name>
    <dbReference type="NCBI Taxonomy" id="2770637"/>
    <lineage>
        <taxon>Bacteria</taxon>
        <taxon>Pseudomonadati</taxon>
        <taxon>Bacteroidota</taxon>
        <taxon>Flavobacteriia</taxon>
        <taxon>Flavobacteriales</taxon>
        <taxon>Flavobacteriaceae</taxon>
    </lineage>
</organism>
<dbReference type="PANTHER" id="PTHR30097:SF4">
    <property type="entry name" value="SLR6042 PROTEIN"/>
    <property type="match status" value="1"/>
</dbReference>
<feature type="domain" description="CusB-like beta-barrel" evidence="4">
    <location>
        <begin position="228"/>
        <end position="302"/>
    </location>
</feature>
<keyword evidence="6" id="KW-1185">Reference proteome</keyword>
<protein>
    <submittedName>
        <fullName evidence="5">Efflux RND transporter periplasmic adaptor subunit</fullName>
    </submittedName>
</protein>
<dbReference type="PANTHER" id="PTHR30097">
    <property type="entry name" value="CATION EFFLUX SYSTEM PROTEIN CUSB"/>
    <property type="match status" value="1"/>
</dbReference>
<dbReference type="Gene3D" id="2.40.30.170">
    <property type="match status" value="1"/>
</dbReference>
<gene>
    <name evidence="5" type="ORF">ICJ83_02585</name>
</gene>
<name>A0A8J6QFA4_9FLAO</name>
<dbReference type="Gene3D" id="1.10.287.470">
    <property type="entry name" value="Helix hairpin bin"/>
    <property type="match status" value="1"/>
</dbReference>
<dbReference type="InterPro" id="IPR051909">
    <property type="entry name" value="MFP_Cation_Efflux"/>
</dbReference>
<dbReference type="PROSITE" id="PS51257">
    <property type="entry name" value="PROKAR_LIPOPROTEIN"/>
    <property type="match status" value="1"/>
</dbReference>
<dbReference type="RefSeq" id="WP_188228789.1">
    <property type="nucleotide sequence ID" value="NZ_JACVXB010000001.1"/>
</dbReference>
<dbReference type="Gene3D" id="2.40.50.100">
    <property type="match status" value="1"/>
</dbReference>
<dbReference type="InterPro" id="IPR006143">
    <property type="entry name" value="RND_pump_MFP"/>
</dbReference>
<evidence type="ECO:0000256" key="2">
    <source>
        <dbReference type="ARBA" id="ARBA00022448"/>
    </source>
</evidence>
<comment type="similarity">
    <text evidence="1">Belongs to the membrane fusion protein (MFP) (TC 8.A.1) family.</text>
</comment>
<dbReference type="AlphaFoldDB" id="A0A8J6QFA4"/>
<evidence type="ECO:0000313" key="5">
    <source>
        <dbReference type="EMBL" id="MBD0831009.1"/>
    </source>
</evidence>
<reference evidence="5 6" key="1">
    <citation type="submission" date="2020-09" db="EMBL/GenBank/DDBJ databases">
        <title>TT11 complete genome.</title>
        <authorList>
            <person name="Wu Z."/>
        </authorList>
    </citation>
    <scope>NUCLEOTIDE SEQUENCE [LARGE SCALE GENOMIC DNA]</scope>
    <source>
        <strain evidence="5 6">TT11</strain>
    </source>
</reference>